<evidence type="ECO:0000256" key="5">
    <source>
        <dbReference type="SAM" id="MobiDB-lite"/>
    </source>
</evidence>
<proteinExistence type="predicted"/>
<evidence type="ECO:0000256" key="6">
    <source>
        <dbReference type="SAM" id="Phobius"/>
    </source>
</evidence>
<accession>A0A078MNU0</accession>
<keyword evidence="3 6" id="KW-1133">Transmembrane helix</keyword>
<dbReference type="Pfam" id="PF05154">
    <property type="entry name" value="TM2"/>
    <property type="match status" value="1"/>
</dbReference>
<organism evidence="8">
    <name type="scientific">Arthrobacter saudimassiliensis</name>
    <dbReference type="NCBI Taxonomy" id="1461584"/>
    <lineage>
        <taxon>Bacteria</taxon>
        <taxon>Bacillati</taxon>
        <taxon>Actinomycetota</taxon>
        <taxon>Actinomycetes</taxon>
        <taxon>Micrococcales</taxon>
        <taxon>Micrococcaceae</taxon>
        <taxon>Arthrobacter</taxon>
    </lineage>
</organism>
<feature type="transmembrane region" description="Helical" evidence="6">
    <location>
        <begin position="154"/>
        <end position="172"/>
    </location>
</feature>
<feature type="domain" description="TM2" evidence="7">
    <location>
        <begin position="150"/>
        <end position="195"/>
    </location>
</feature>
<dbReference type="GO" id="GO:0016020">
    <property type="term" value="C:membrane"/>
    <property type="evidence" value="ECO:0007669"/>
    <property type="project" value="UniProtKB-SubCell"/>
</dbReference>
<evidence type="ECO:0000259" key="7">
    <source>
        <dbReference type="Pfam" id="PF05154"/>
    </source>
</evidence>
<protein>
    <submittedName>
        <fullName evidence="8">TM2 domain protein</fullName>
    </submittedName>
</protein>
<gene>
    <name evidence="8" type="ORF">BN1051_01270</name>
</gene>
<reference evidence="8" key="1">
    <citation type="submission" date="2014-07" db="EMBL/GenBank/DDBJ databases">
        <authorList>
            <person name="Urmite Genomes Urmite Genomes"/>
        </authorList>
    </citation>
    <scope>NUCLEOTIDE SEQUENCE</scope>
    <source>
        <strain evidence="8">11W110_air</strain>
    </source>
</reference>
<keyword evidence="2 6" id="KW-0812">Transmembrane</keyword>
<evidence type="ECO:0000256" key="2">
    <source>
        <dbReference type="ARBA" id="ARBA00022692"/>
    </source>
</evidence>
<evidence type="ECO:0000313" key="8">
    <source>
        <dbReference type="EMBL" id="CEA07944.1"/>
    </source>
</evidence>
<evidence type="ECO:0000256" key="3">
    <source>
        <dbReference type="ARBA" id="ARBA00022989"/>
    </source>
</evidence>
<dbReference type="InterPro" id="IPR007829">
    <property type="entry name" value="TM2"/>
</dbReference>
<feature type="region of interest" description="Disordered" evidence="5">
    <location>
        <begin position="1"/>
        <end position="129"/>
    </location>
</feature>
<keyword evidence="4 6" id="KW-0472">Membrane</keyword>
<sequence length="230" mass="23902">MSSEKPTSQPGAGDAEPQGSGREAGLPHQAGGQGRDPYAFDAPAPASGDDSFTADPFTADPFTADGERQQAAPGPHGGEVPGQHGYDRQVPPNPYGQPGWESGQQIPPGSYGQTGQGWQAPPNPYGQAPYGQQVPPNPYAGGYYPAYGEQKSKILAGLLGIFLGGLGIHRFYLGHTNIGLVQLLGSLVGGILTLGLASFGMAVWGFVEGIMILCGAESFRRDARGIPLRD</sequence>
<dbReference type="EMBL" id="LN483070">
    <property type="protein sequence ID" value="CEA07944.1"/>
    <property type="molecule type" value="Genomic_DNA"/>
</dbReference>
<feature type="transmembrane region" description="Helical" evidence="6">
    <location>
        <begin position="184"/>
        <end position="214"/>
    </location>
</feature>
<dbReference type="AlphaFoldDB" id="A0A078MNU0"/>
<evidence type="ECO:0000256" key="4">
    <source>
        <dbReference type="ARBA" id="ARBA00023136"/>
    </source>
</evidence>
<feature type="compositionally biased region" description="Polar residues" evidence="5">
    <location>
        <begin position="1"/>
        <end position="10"/>
    </location>
</feature>
<feature type="compositionally biased region" description="Polar residues" evidence="5">
    <location>
        <begin position="102"/>
        <end position="117"/>
    </location>
</feature>
<dbReference type="PATRIC" id="fig|1461584.3.peg.1261"/>
<name>A0A078MNU0_9MICC</name>
<evidence type="ECO:0000256" key="1">
    <source>
        <dbReference type="ARBA" id="ARBA00004141"/>
    </source>
</evidence>
<comment type="subcellular location">
    <subcellularLocation>
        <location evidence="1">Membrane</location>
        <topology evidence="1">Multi-pass membrane protein</topology>
    </subcellularLocation>
</comment>